<reference evidence="1 2" key="1">
    <citation type="submission" date="2016-11" db="EMBL/GenBank/DDBJ databases">
        <authorList>
            <person name="Jaros S."/>
            <person name="Januszkiewicz K."/>
            <person name="Wedrychowicz H."/>
        </authorList>
    </citation>
    <scope>NUCLEOTIDE SEQUENCE [LARGE SCALE GENOMIC DNA]</scope>
    <source>
        <strain evidence="1 2">DSM 25479</strain>
    </source>
</reference>
<dbReference type="AlphaFoldDB" id="A0A1M6C9H5"/>
<dbReference type="EMBL" id="FQYI01000002">
    <property type="protein sequence ID" value="SHI57408.1"/>
    <property type="molecule type" value="Genomic_DNA"/>
</dbReference>
<evidence type="ECO:0000313" key="2">
    <source>
        <dbReference type="Proteomes" id="UP000184335"/>
    </source>
</evidence>
<keyword evidence="2" id="KW-1185">Reference proteome</keyword>
<gene>
    <name evidence="1" type="ORF">SAMN05443429_102268</name>
</gene>
<dbReference type="OrthoDB" id="1273650at2"/>
<sequence length="60" mass="6488">MGNKRNGLLALIGMGALAYYQYKKSSPEKKKQVNDTLNTAKDNITKLGTDIKGKAEGMLG</sequence>
<organism evidence="1 2">
    <name type="scientific">Cruoricaptor ignavus</name>
    <dbReference type="NCBI Taxonomy" id="1118202"/>
    <lineage>
        <taxon>Bacteria</taxon>
        <taxon>Pseudomonadati</taxon>
        <taxon>Bacteroidota</taxon>
        <taxon>Flavobacteriia</taxon>
        <taxon>Flavobacteriales</taxon>
        <taxon>Weeksellaceae</taxon>
        <taxon>Cruoricaptor</taxon>
    </lineage>
</organism>
<dbReference type="Proteomes" id="UP000184335">
    <property type="component" value="Unassembled WGS sequence"/>
</dbReference>
<protein>
    <submittedName>
        <fullName evidence="1">Uncharacterized protein</fullName>
    </submittedName>
</protein>
<evidence type="ECO:0000313" key="1">
    <source>
        <dbReference type="EMBL" id="SHI57408.1"/>
    </source>
</evidence>
<dbReference type="RefSeq" id="WP_073178454.1">
    <property type="nucleotide sequence ID" value="NZ_CP171011.1"/>
</dbReference>
<accession>A0A1M6C9H5</accession>
<proteinExistence type="predicted"/>
<name>A0A1M6C9H5_9FLAO</name>